<evidence type="ECO:0000259" key="4">
    <source>
        <dbReference type="Pfam" id="PF07687"/>
    </source>
</evidence>
<dbReference type="Pfam" id="PF07687">
    <property type="entry name" value="M20_dimer"/>
    <property type="match status" value="1"/>
</dbReference>
<dbReference type="PANTHER" id="PTHR11014:SF63">
    <property type="entry name" value="METALLOPEPTIDASE, PUTATIVE (AFU_ORTHOLOGUE AFUA_6G09600)-RELATED"/>
    <property type="match status" value="1"/>
</dbReference>
<evidence type="ECO:0000313" key="6">
    <source>
        <dbReference type="Proteomes" id="UP000323176"/>
    </source>
</evidence>
<proteinExistence type="predicted"/>
<dbReference type="EMBL" id="SAXY01000041">
    <property type="protein sequence ID" value="TXJ41843.1"/>
    <property type="molecule type" value="Genomic_DNA"/>
</dbReference>
<reference evidence="5 6" key="1">
    <citation type="journal article" date="1992" name="Lakartidningen">
        <title>[Penicillin V and not amoxicillin is the first choice preparation in acute otitis].</title>
        <authorList>
            <person name="Kamme C."/>
            <person name="Lundgren K."/>
            <person name="Prellner K."/>
        </authorList>
    </citation>
    <scope>NUCLEOTIDE SEQUENCE [LARGE SCALE GENOMIC DNA]</scope>
    <source>
        <strain evidence="5 6">PC5538III-hc</strain>
    </source>
</reference>
<dbReference type="Gene3D" id="3.40.630.10">
    <property type="entry name" value="Zn peptidases"/>
    <property type="match status" value="1"/>
</dbReference>
<dbReference type="GO" id="GO:0046872">
    <property type="term" value="F:metal ion binding"/>
    <property type="evidence" value="ECO:0007669"/>
    <property type="project" value="UniProtKB-KW"/>
</dbReference>
<feature type="binding site" evidence="2">
    <location>
        <position position="371"/>
    </location>
    <ligand>
        <name>Mn(2+)</name>
        <dbReference type="ChEBI" id="CHEBI:29035"/>
        <label>2</label>
    </ligand>
</feature>
<evidence type="ECO:0000256" key="2">
    <source>
        <dbReference type="PIRSR" id="PIRSR005962-1"/>
    </source>
</evidence>
<evidence type="ECO:0000256" key="1">
    <source>
        <dbReference type="ARBA" id="ARBA00022801"/>
    </source>
</evidence>
<evidence type="ECO:0000313" key="5">
    <source>
        <dbReference type="EMBL" id="TXJ41843.1"/>
    </source>
</evidence>
<dbReference type="FunFam" id="3.30.70.360:FF:000001">
    <property type="entry name" value="N-acetyldiaminopimelate deacetylase"/>
    <property type="match status" value="1"/>
</dbReference>
<dbReference type="GO" id="GO:0050118">
    <property type="term" value="F:N-acetyldiaminopimelate deacetylase activity"/>
    <property type="evidence" value="ECO:0007669"/>
    <property type="project" value="UniProtKB-ARBA"/>
</dbReference>
<gene>
    <name evidence="5" type="ORF">EPJ72_06535</name>
</gene>
<dbReference type="InterPro" id="IPR002933">
    <property type="entry name" value="Peptidase_M20"/>
</dbReference>
<name>A0A5C8EWI3_BRAPL</name>
<feature type="binding site" evidence="2">
    <location>
        <position position="172"/>
    </location>
    <ligand>
        <name>Mn(2+)</name>
        <dbReference type="ChEBI" id="CHEBI:29035"/>
        <label>2</label>
    </ligand>
</feature>
<feature type="binding site" evidence="2">
    <location>
        <position position="148"/>
    </location>
    <ligand>
        <name>Mn(2+)</name>
        <dbReference type="ChEBI" id="CHEBI:29035"/>
        <label>2</label>
    </ligand>
</feature>
<dbReference type="SUPFAM" id="SSF53187">
    <property type="entry name" value="Zn-dependent exopeptidases"/>
    <property type="match status" value="1"/>
</dbReference>
<dbReference type="Proteomes" id="UP000323176">
    <property type="component" value="Unassembled WGS sequence"/>
</dbReference>
<dbReference type="PIRSF" id="PIRSF005962">
    <property type="entry name" value="Pept_M20D_amidohydro"/>
    <property type="match status" value="1"/>
</dbReference>
<organism evidence="5 6">
    <name type="scientific">Brachyspira pilosicoli</name>
    <name type="common">Serpulina pilosicoli</name>
    <dbReference type="NCBI Taxonomy" id="52584"/>
    <lineage>
        <taxon>Bacteria</taxon>
        <taxon>Pseudomonadati</taxon>
        <taxon>Spirochaetota</taxon>
        <taxon>Spirochaetia</taxon>
        <taxon>Brachyspirales</taxon>
        <taxon>Brachyspiraceae</taxon>
        <taxon>Brachyspira</taxon>
    </lineage>
</organism>
<feature type="domain" description="Peptidase M20 dimerisation" evidence="4">
    <location>
        <begin position="194"/>
        <end position="291"/>
    </location>
</feature>
<dbReference type="GO" id="GO:0019877">
    <property type="term" value="P:diaminopimelate biosynthetic process"/>
    <property type="evidence" value="ECO:0007669"/>
    <property type="project" value="UniProtKB-ARBA"/>
</dbReference>
<dbReference type="InterPro" id="IPR036264">
    <property type="entry name" value="Bact_exopeptidase_dim_dom"/>
</dbReference>
<dbReference type="NCBIfam" id="TIGR01891">
    <property type="entry name" value="amidohydrolases"/>
    <property type="match status" value="1"/>
</dbReference>
<dbReference type="Pfam" id="PF01546">
    <property type="entry name" value="Peptidase_M20"/>
    <property type="match status" value="1"/>
</dbReference>
<protein>
    <submittedName>
        <fullName evidence="5">Amidohydrolase</fullName>
    </submittedName>
</protein>
<comment type="cofactor">
    <cofactor evidence="2">
        <name>Mn(2+)</name>
        <dbReference type="ChEBI" id="CHEBI:29035"/>
    </cofactor>
    <text evidence="2">The Mn(2+) ion enhances activity.</text>
</comment>
<keyword evidence="3" id="KW-0175">Coiled coil</keyword>
<evidence type="ECO:0000256" key="3">
    <source>
        <dbReference type="SAM" id="Coils"/>
    </source>
</evidence>
<sequence>MKKEATNILDNIKDKVKEIEKEIIDIRRHIHSYPELGNEEYKTMEFISNYLNSHEIKHKTKIANTGIVADIEGEDKSFTIAFRADIDALPIEDLKHCSYASKNKGVCHACGHDVHTAINMGIARIFSNKDKNFTPPCNIRLIFQPAEETTGGALNMIKENALNNVNIIYGLHVDVNTDVGNIEITDSVVNASCLDFKIKIYGKKSHAANPANGVDAIVVSANIINAIQTIISRNTHIGENAVITIGTIHGGEATNVVCDYVEMNGTIRALKDTTINNIMNRIKKIIKNIAISMEADAEFVEITYFPSLVNWKEAADIIRENAINLLGEKKVLNRKPSLGAEDFSYFVLNRPGAFFNLGAKNTKKATMPNAHSSLFDVDESCIAIGLTLQIMNIYNTYLKKDMFPMGMSR</sequence>
<dbReference type="Gene3D" id="3.30.70.360">
    <property type="match status" value="1"/>
</dbReference>
<accession>A0A5C8EWI3</accession>
<comment type="caution">
    <text evidence="5">The sequence shown here is derived from an EMBL/GenBank/DDBJ whole genome shotgun (WGS) entry which is preliminary data.</text>
</comment>
<dbReference type="SUPFAM" id="SSF55031">
    <property type="entry name" value="Bacterial exopeptidase dimerisation domain"/>
    <property type="match status" value="1"/>
</dbReference>
<feature type="coiled-coil region" evidence="3">
    <location>
        <begin position="2"/>
        <end position="29"/>
    </location>
</feature>
<keyword evidence="1 5" id="KW-0378">Hydrolase</keyword>
<dbReference type="OrthoDB" id="9776731at2"/>
<feature type="binding site" evidence="2">
    <location>
        <position position="110"/>
    </location>
    <ligand>
        <name>Mn(2+)</name>
        <dbReference type="ChEBI" id="CHEBI:29035"/>
        <label>2</label>
    </ligand>
</feature>
<dbReference type="InterPro" id="IPR011650">
    <property type="entry name" value="Peptidase_M20_dimer"/>
</dbReference>
<feature type="binding site" evidence="2">
    <location>
        <position position="112"/>
    </location>
    <ligand>
        <name>Mn(2+)</name>
        <dbReference type="ChEBI" id="CHEBI:29035"/>
        <label>2</label>
    </ligand>
</feature>
<keyword evidence="2" id="KW-0479">Metal-binding</keyword>
<dbReference type="AlphaFoldDB" id="A0A5C8EWI3"/>
<keyword evidence="2" id="KW-0464">Manganese</keyword>
<dbReference type="PANTHER" id="PTHR11014">
    <property type="entry name" value="PEPTIDASE M20 FAMILY MEMBER"/>
    <property type="match status" value="1"/>
</dbReference>
<dbReference type="InterPro" id="IPR017439">
    <property type="entry name" value="Amidohydrolase"/>
</dbReference>